<dbReference type="Pfam" id="PF09250">
    <property type="entry name" value="Prim-Pol"/>
    <property type="match status" value="1"/>
</dbReference>
<name>A0ABU6BB52_9STRE</name>
<dbReference type="RefSeq" id="WP_324738343.1">
    <property type="nucleotide sequence ID" value="NZ_JAYKTO010000002.1"/>
</dbReference>
<evidence type="ECO:0000313" key="3">
    <source>
        <dbReference type="EMBL" id="MEB3521024.1"/>
    </source>
</evidence>
<dbReference type="InterPro" id="IPR015330">
    <property type="entry name" value="DNA_primase/pol_bifunc_N"/>
</dbReference>
<protein>
    <submittedName>
        <fullName evidence="3">Bifunctional DNA primase/polymerase</fullName>
    </submittedName>
</protein>
<evidence type="ECO:0000259" key="1">
    <source>
        <dbReference type="SMART" id="SM00942"/>
    </source>
</evidence>
<evidence type="ECO:0000313" key="4">
    <source>
        <dbReference type="Proteomes" id="UP001308656"/>
    </source>
</evidence>
<proteinExistence type="predicted"/>
<evidence type="ECO:0000259" key="2">
    <source>
        <dbReference type="SMART" id="SM00943"/>
    </source>
</evidence>
<reference evidence="3 4" key="1">
    <citation type="submission" date="2024-01" db="EMBL/GenBank/DDBJ databases">
        <title>Description of Streptococcus dentalis sp. nov., Streptococcus gingivalis sp. nov., Streptococcus lingualis sp. nov. isolated from human oral cavity.</title>
        <authorList>
            <person name="Choi Y.S."/>
            <person name="Goo B.J."/>
            <person name="Bae J.W."/>
        </authorList>
    </citation>
    <scope>NUCLEOTIDE SEQUENCE [LARGE SCALE GENOMIC DNA]</scope>
    <source>
        <strain evidence="3 4">S2</strain>
    </source>
</reference>
<comment type="caution">
    <text evidence="3">The sequence shown here is derived from an EMBL/GenBank/DDBJ whole genome shotgun (WGS) entry which is preliminary data.</text>
</comment>
<dbReference type="InterPro" id="IPR014820">
    <property type="entry name" value="PriCT_1"/>
</dbReference>
<organism evidence="3 4">
    <name type="scientific">Streptococcus gingivalis</name>
    <dbReference type="NCBI Taxonomy" id="3111861"/>
    <lineage>
        <taxon>Bacteria</taxon>
        <taxon>Bacillati</taxon>
        <taxon>Bacillota</taxon>
        <taxon>Bacilli</taxon>
        <taxon>Lactobacillales</taxon>
        <taxon>Streptococcaceae</taxon>
        <taxon>Streptococcus</taxon>
    </lineage>
</organism>
<keyword evidence="4" id="KW-1185">Reference proteome</keyword>
<dbReference type="SMART" id="SM00943">
    <property type="entry name" value="Prim-Pol"/>
    <property type="match status" value="1"/>
</dbReference>
<feature type="domain" description="Primase C-terminal 1" evidence="1">
    <location>
        <begin position="193"/>
        <end position="258"/>
    </location>
</feature>
<dbReference type="Gene3D" id="3.30.720.160">
    <property type="entry name" value="Bifunctional DNA primase/polymerase, N-terminal"/>
    <property type="match status" value="1"/>
</dbReference>
<accession>A0ABU6BB52</accession>
<gene>
    <name evidence="3" type="ORF">SM122_10745</name>
</gene>
<sequence length="260" mass="29480">MVGMVDYALNYQANGFSVIPIDKRSKRAITKFKDSTFTADDIKRFWHEEPEANIALRTVDFFVIDIDINKTENGYQSLNDWELSQYIPDTLRVTTPSGGEHIYLKKPQGVEISQDIRIKAGIDIKANKNNYILVPPSNNSKGQYKWKNKHPIAECPPEILEILKTEKKKSKVNFTTDYQKGEYSSKTAKLFEQVVYGLGDKGGRNNALASFIGGLLLRGVEVDAIYMLAKLANHYTPESLPQSELDRTFESMLRKDMDGS</sequence>
<dbReference type="Proteomes" id="UP001308656">
    <property type="component" value="Unassembled WGS sequence"/>
</dbReference>
<dbReference type="CDD" id="cd04859">
    <property type="entry name" value="Prim_Pol"/>
    <property type="match status" value="1"/>
</dbReference>
<dbReference type="EMBL" id="JAYKTO010000002">
    <property type="protein sequence ID" value="MEB3521024.1"/>
    <property type="molecule type" value="Genomic_DNA"/>
</dbReference>
<feature type="domain" description="DNA primase/polymerase bifunctional N-terminal" evidence="2">
    <location>
        <begin position="8"/>
        <end position="159"/>
    </location>
</feature>
<dbReference type="SUPFAM" id="SSF56747">
    <property type="entry name" value="Prim-pol domain"/>
    <property type="match status" value="1"/>
</dbReference>
<dbReference type="SMART" id="SM00942">
    <property type="entry name" value="PriCT_1"/>
    <property type="match status" value="1"/>
</dbReference>
<dbReference type="Pfam" id="PF08708">
    <property type="entry name" value="PriCT_1"/>
    <property type="match status" value="1"/>
</dbReference>